<dbReference type="Proteomes" id="UP000654370">
    <property type="component" value="Unassembled WGS sequence"/>
</dbReference>
<feature type="region of interest" description="Disordered" evidence="1">
    <location>
        <begin position="50"/>
        <end position="76"/>
    </location>
</feature>
<evidence type="ECO:0000313" key="3">
    <source>
        <dbReference type="Proteomes" id="UP000654370"/>
    </source>
</evidence>
<evidence type="ECO:0000313" key="2">
    <source>
        <dbReference type="EMBL" id="KAG2177357.1"/>
    </source>
</evidence>
<dbReference type="EMBL" id="JAEPQZ010000009">
    <property type="protein sequence ID" value="KAG2177357.1"/>
    <property type="molecule type" value="Genomic_DNA"/>
</dbReference>
<evidence type="ECO:0000256" key="1">
    <source>
        <dbReference type="SAM" id="MobiDB-lite"/>
    </source>
</evidence>
<protein>
    <submittedName>
        <fullName evidence="2">Uncharacterized protein</fullName>
    </submittedName>
</protein>
<keyword evidence="3" id="KW-1185">Reference proteome</keyword>
<proteinExistence type="predicted"/>
<feature type="compositionally biased region" description="Polar residues" evidence="1">
    <location>
        <begin position="61"/>
        <end position="76"/>
    </location>
</feature>
<reference evidence="2" key="1">
    <citation type="submission" date="2020-12" db="EMBL/GenBank/DDBJ databases">
        <title>Metabolic potential, ecology and presence of endohyphal bacteria is reflected in genomic diversity of Mucoromycotina.</title>
        <authorList>
            <person name="Muszewska A."/>
            <person name="Okrasinska A."/>
            <person name="Steczkiewicz K."/>
            <person name="Drgas O."/>
            <person name="Orlowska M."/>
            <person name="Perlinska-Lenart U."/>
            <person name="Aleksandrzak-Piekarczyk T."/>
            <person name="Szatraj K."/>
            <person name="Zielenkiewicz U."/>
            <person name="Pilsyk S."/>
            <person name="Malc E."/>
            <person name="Mieczkowski P."/>
            <person name="Kruszewska J.S."/>
            <person name="Biernat P."/>
            <person name="Pawlowska J."/>
        </authorList>
    </citation>
    <scope>NUCLEOTIDE SEQUENCE</scope>
    <source>
        <strain evidence="2">WA0000067209</strain>
    </source>
</reference>
<dbReference type="OrthoDB" id="10276653at2759"/>
<dbReference type="AlphaFoldDB" id="A0A8H7PNI3"/>
<accession>A0A8H7PNI3</accession>
<comment type="caution">
    <text evidence="2">The sequence shown here is derived from an EMBL/GenBank/DDBJ whole genome shotgun (WGS) entry which is preliminary data.</text>
</comment>
<name>A0A8H7PNI3_MORIS</name>
<gene>
    <name evidence="2" type="ORF">INT43_008014</name>
</gene>
<sequence length="76" mass="8271">MDSRDNHARSASISIMLKNLFAYTAGPSVAKEAEHRPCGQFEENYISFPPLDDTDDAEKPASSTAAIHSATNTIRC</sequence>
<organism evidence="2 3">
    <name type="scientific">Mortierella isabellina</name>
    <name type="common">Filamentous fungus</name>
    <name type="synonym">Umbelopsis isabellina</name>
    <dbReference type="NCBI Taxonomy" id="91625"/>
    <lineage>
        <taxon>Eukaryota</taxon>
        <taxon>Fungi</taxon>
        <taxon>Fungi incertae sedis</taxon>
        <taxon>Mucoromycota</taxon>
        <taxon>Mucoromycotina</taxon>
        <taxon>Umbelopsidomycetes</taxon>
        <taxon>Umbelopsidales</taxon>
        <taxon>Umbelopsidaceae</taxon>
        <taxon>Umbelopsis</taxon>
    </lineage>
</organism>